<gene>
    <name evidence="2" type="ORF">RE474_11500</name>
</gene>
<evidence type="ECO:0000313" key="3">
    <source>
        <dbReference type="Proteomes" id="UP001182908"/>
    </source>
</evidence>
<evidence type="ECO:0000313" key="2">
    <source>
        <dbReference type="EMBL" id="WMW24698.1"/>
    </source>
</evidence>
<sequence>MITKDDINFDGDMEGRILIDGTFEIPETFFNTDFYIPRGYEVKDRCVKEIRLDENDNPVLNAVGIPIGYQICDSACMITGRSLGLDDNERYLKVTFHDGRNWLHYWIKQKEIFTKKGIFEHLVSQGFVTDEKDAARVTKYFRKCYTVNDASNTLVQGIVASSNGWKHDNTCFVFGTRMICESGVDKEVFLTDSSLEEKLSAKGTVEEWVAGNKRLLAFPKPRFVCYAAMTAPLLEPLNVSSFLVDSTGGSSTGKTTEDDAAISQIGNPKALKHKGESTVASVEENAKMFSGLPLYYDETTNTSEKTAQNIIYTIANETEKGRARKDGGLRETKSWKCVGLTTGEKSLINYAGNTGQYARVITLKGGIGQSGIKDIVDESKATNVNNYGHIIEPFLRKVFKHKAELNVWFREYKSQFEVMDNDINNRLIDYFAAIAVAGKLLEEVYQEIGIEPVNHLEIVNQIYEEVVLNNPIKDQAIVALERVYDWMSSHSGHFINEMSIADIRTWVTVSDKAPDIVYGWYGNPKGIMHIDFNKSELDKFLEREGFNPSYVIDYWKNYGILTVGSIKDRKTGQPKDDPSGARNVSHYIKNQSKKTPQRVISIQEEKFKQVLELTDSDIIERIGRKSVW</sequence>
<organism evidence="2 3">
    <name type="scientific">Methanolobus sediminis</name>
    <dbReference type="NCBI Taxonomy" id="3072978"/>
    <lineage>
        <taxon>Archaea</taxon>
        <taxon>Methanobacteriati</taxon>
        <taxon>Methanobacteriota</taxon>
        <taxon>Stenosarchaea group</taxon>
        <taxon>Methanomicrobia</taxon>
        <taxon>Methanosarcinales</taxon>
        <taxon>Methanosarcinaceae</taxon>
        <taxon>Methanolobus</taxon>
    </lineage>
</organism>
<protein>
    <submittedName>
        <fullName evidence="2">DUF927 domain-containing protein</fullName>
    </submittedName>
</protein>
<keyword evidence="3" id="KW-1185">Reference proteome</keyword>
<accession>A0AA51UJE8</accession>
<dbReference type="InterPro" id="IPR009270">
    <property type="entry name" value="DUF927"/>
</dbReference>
<dbReference type="KEGG" id="mseb:RE474_11500"/>
<proteinExistence type="predicted"/>
<dbReference type="RefSeq" id="WP_309310507.1">
    <property type="nucleotide sequence ID" value="NZ_CP133592.1"/>
</dbReference>
<name>A0AA51UJE8_9EURY</name>
<dbReference type="Pfam" id="PF06048">
    <property type="entry name" value="DUF927"/>
    <property type="match status" value="1"/>
</dbReference>
<evidence type="ECO:0000259" key="1">
    <source>
        <dbReference type="Pfam" id="PF06048"/>
    </source>
</evidence>
<dbReference type="EMBL" id="CP133592">
    <property type="protein sequence ID" value="WMW24698.1"/>
    <property type="molecule type" value="Genomic_DNA"/>
</dbReference>
<dbReference type="GeneID" id="84233351"/>
<dbReference type="Proteomes" id="UP001182908">
    <property type="component" value="Chromosome"/>
</dbReference>
<reference evidence="2 3" key="1">
    <citation type="submission" date="2023-08" db="EMBL/GenBank/DDBJ databases">
        <title>Methanolobus mangrovi sp. nov. and Methanolobus sediminis sp. nov, two novel methylotrophic methanogens isolated from mangrove sediments in China.</title>
        <authorList>
            <person name="Zhou J."/>
        </authorList>
    </citation>
    <scope>NUCLEOTIDE SEQUENCE [LARGE SCALE GENOMIC DNA]</scope>
    <source>
        <strain evidence="2 3">FTZ6</strain>
    </source>
</reference>
<dbReference type="AlphaFoldDB" id="A0AA51UJE8"/>
<feature type="domain" description="DUF927" evidence="1">
    <location>
        <begin position="70"/>
        <end position="333"/>
    </location>
</feature>